<organism evidence="2 3">
    <name type="scientific">Pseudomonas soli</name>
    <dbReference type="NCBI Taxonomy" id="1306993"/>
    <lineage>
        <taxon>Bacteria</taxon>
        <taxon>Pseudomonadati</taxon>
        <taxon>Pseudomonadota</taxon>
        <taxon>Gammaproteobacteria</taxon>
        <taxon>Pseudomonadales</taxon>
        <taxon>Pseudomonadaceae</taxon>
        <taxon>Pseudomonas</taxon>
    </lineage>
</organism>
<accession>A0A2V4I007</accession>
<keyword evidence="1" id="KW-0812">Transmembrane</keyword>
<protein>
    <submittedName>
        <fullName evidence="2">Uncharacterized protein</fullName>
    </submittedName>
</protein>
<feature type="transmembrane region" description="Helical" evidence="1">
    <location>
        <begin position="26"/>
        <end position="50"/>
    </location>
</feature>
<gene>
    <name evidence="2" type="ORF">DMX07_11325</name>
</gene>
<reference evidence="2 3" key="1">
    <citation type="submission" date="2018-06" db="EMBL/GenBank/DDBJ databases">
        <title>Pseudomonas diversity within urban Lake Michigan freshwaters.</title>
        <authorList>
            <person name="Batrich M."/>
            <person name="Hatzopoulos T."/>
            <person name="Putonti C."/>
        </authorList>
    </citation>
    <scope>NUCLEOTIDE SEQUENCE [LARGE SCALE GENOMIC DNA]</scope>
    <source>
        <strain evidence="2 3">LBp-160603</strain>
    </source>
</reference>
<dbReference type="Proteomes" id="UP000247620">
    <property type="component" value="Unassembled WGS sequence"/>
</dbReference>
<dbReference type="RefSeq" id="WP_110700037.1">
    <property type="nucleotide sequence ID" value="NZ_QJRO01000005.1"/>
</dbReference>
<proteinExistence type="predicted"/>
<evidence type="ECO:0000313" key="3">
    <source>
        <dbReference type="Proteomes" id="UP000247620"/>
    </source>
</evidence>
<keyword evidence="1" id="KW-1133">Transmembrane helix</keyword>
<dbReference type="EMBL" id="QJRO01000005">
    <property type="protein sequence ID" value="PYB82939.1"/>
    <property type="molecule type" value="Genomic_DNA"/>
</dbReference>
<name>A0A2V4I007_9PSED</name>
<evidence type="ECO:0000256" key="1">
    <source>
        <dbReference type="SAM" id="Phobius"/>
    </source>
</evidence>
<keyword evidence="1" id="KW-0472">Membrane</keyword>
<sequence>MAYPVEWCTVIWSMADPSTKASTSSLITIGAASLAAVLAGFFSLAGIWFGQRGTARSEQRSVRAALISEVAALFEIEATRGYIAEMKHYSADLQSLDGDDMRSMGLVHRFPIAIADTFNQIYQANLNRLGLLSVVEAMEIVRFHQLVGSWVVDVSPGGVLYEGTNDWAHFDEAVYLLQEAMKIASSLMGR</sequence>
<evidence type="ECO:0000313" key="2">
    <source>
        <dbReference type="EMBL" id="PYB82939.1"/>
    </source>
</evidence>
<comment type="caution">
    <text evidence="2">The sequence shown here is derived from an EMBL/GenBank/DDBJ whole genome shotgun (WGS) entry which is preliminary data.</text>
</comment>
<dbReference type="AlphaFoldDB" id="A0A2V4I007"/>